<proteinExistence type="predicted"/>
<keyword evidence="2" id="KW-1185">Reference proteome</keyword>
<dbReference type="RefSeq" id="WP_157590495.1">
    <property type="nucleotide sequence ID" value="NZ_WPIN01000025.1"/>
</dbReference>
<accession>A0A7K1SPT1</accession>
<sequence>MATPVDDYIRQCGQLSAYLRGRREPIINQWEATYSPSEAGYIQAGTDQRRGLLDLFPQRITDEPKARERVEPPDPYESHRWPEGYTLAKVITELTNFYDIVDLEIQQFLALYPHTQSLVVNQAYRQLGRLSNEVTKRNVLYSTPKQPNPDSEPLKARQPIPAIRHLDVQLHQTSHDLRASFGIIASAASLLLLPLKDSDRANYLAMITRNVTIAEHHLHQLVAYLEEGCNS</sequence>
<evidence type="ECO:0000313" key="2">
    <source>
        <dbReference type="Proteomes" id="UP000436006"/>
    </source>
</evidence>
<dbReference type="AlphaFoldDB" id="A0A7K1SPT1"/>
<dbReference type="EMBL" id="WPIN01000025">
    <property type="protein sequence ID" value="MVM35693.1"/>
    <property type="molecule type" value="Genomic_DNA"/>
</dbReference>
<name>A0A7K1SPT1_9BACT</name>
<dbReference type="Proteomes" id="UP000436006">
    <property type="component" value="Unassembled WGS sequence"/>
</dbReference>
<protein>
    <submittedName>
        <fullName evidence="1">Uncharacterized protein</fullName>
    </submittedName>
</protein>
<reference evidence="1 2" key="1">
    <citation type="submission" date="2019-12" db="EMBL/GenBank/DDBJ databases">
        <title>Spirosoma sp. HMF4905 genome sequencing and assembly.</title>
        <authorList>
            <person name="Kang H."/>
            <person name="Cha I."/>
            <person name="Kim H."/>
            <person name="Joh K."/>
        </authorList>
    </citation>
    <scope>NUCLEOTIDE SEQUENCE [LARGE SCALE GENOMIC DNA]</scope>
    <source>
        <strain evidence="1 2">HMF4905</strain>
    </source>
</reference>
<organism evidence="1 2">
    <name type="scientific">Spirosoma arboris</name>
    <dbReference type="NCBI Taxonomy" id="2682092"/>
    <lineage>
        <taxon>Bacteria</taxon>
        <taxon>Pseudomonadati</taxon>
        <taxon>Bacteroidota</taxon>
        <taxon>Cytophagia</taxon>
        <taxon>Cytophagales</taxon>
        <taxon>Cytophagaceae</taxon>
        <taxon>Spirosoma</taxon>
    </lineage>
</organism>
<comment type="caution">
    <text evidence="1">The sequence shown here is derived from an EMBL/GenBank/DDBJ whole genome shotgun (WGS) entry which is preliminary data.</text>
</comment>
<evidence type="ECO:0000313" key="1">
    <source>
        <dbReference type="EMBL" id="MVM35693.1"/>
    </source>
</evidence>
<gene>
    <name evidence="1" type="ORF">GO755_37105</name>
</gene>